<reference evidence="2" key="1">
    <citation type="journal article" date="2007" name="Science">
        <title>Evolutionary and biomedical insights from the rhesus macaque genome.</title>
        <authorList>
            <person name="Gibbs R.A."/>
            <person name="Rogers J."/>
            <person name="Katze M.G."/>
            <person name="Bumgarner R."/>
            <person name="Weinstock G.M."/>
            <person name="Mardis E.R."/>
            <person name="Remington K.A."/>
            <person name="Strausberg R.L."/>
            <person name="Venter J.C."/>
            <person name="Wilson R.K."/>
            <person name="Batzer M.A."/>
            <person name="Bustamante C.D."/>
            <person name="Eichler E.E."/>
            <person name="Hahn M.W."/>
            <person name="Hardison R.C."/>
            <person name="Makova K.D."/>
            <person name="Miller W."/>
            <person name="Milosavljevic A."/>
            <person name="Palermo R.E."/>
            <person name="Siepel A."/>
            <person name="Sikela J.M."/>
            <person name="Attaway T."/>
            <person name="Bell S."/>
            <person name="Bernard K.E."/>
            <person name="Buhay C.J."/>
            <person name="Chandrabose M.N."/>
            <person name="Dao M."/>
            <person name="Davis C."/>
            <person name="Delehaunty K.D."/>
            <person name="Ding Y."/>
            <person name="Dinh H.H."/>
            <person name="Dugan-Rocha S."/>
            <person name="Fulton L.A."/>
            <person name="Gabisi R.A."/>
            <person name="Garner T.T."/>
            <person name="Godfrey J."/>
            <person name="Hawes A.C."/>
            <person name="Hernandez J."/>
            <person name="Hines S."/>
            <person name="Holder M."/>
            <person name="Hume J."/>
            <person name="Jhangiani S.N."/>
            <person name="Joshi V."/>
            <person name="Khan Z.M."/>
            <person name="Kirkness E.F."/>
            <person name="Cree A."/>
            <person name="Fowler R.G."/>
            <person name="Lee S."/>
            <person name="Lewis L.R."/>
            <person name="Li Z."/>
            <person name="Liu Y.-S."/>
            <person name="Moore S.M."/>
            <person name="Muzny D."/>
            <person name="Nazareth L.V."/>
            <person name="Ngo D.N."/>
            <person name="Okwuonu G.O."/>
            <person name="Pai G."/>
            <person name="Parker D."/>
            <person name="Paul H.A."/>
            <person name="Pfannkoch C."/>
            <person name="Pohl C.S."/>
            <person name="Rogers Y.-H.C."/>
            <person name="Ruiz S.J."/>
            <person name="Sabo A."/>
            <person name="Santibanez J."/>
            <person name="Schneider B.W."/>
            <person name="Smith S.M."/>
            <person name="Sodergren E."/>
            <person name="Svatek A.F."/>
            <person name="Utterback T.R."/>
            <person name="Vattathil S."/>
            <person name="Warren W."/>
            <person name="White C.S."/>
            <person name="Chinwalla A.T."/>
            <person name="Feng Y."/>
            <person name="Halpern A.L."/>
            <person name="Hillier L.W."/>
            <person name="Huang X."/>
            <person name="Minx P."/>
            <person name="Nelson J.O."/>
            <person name="Pepin K.H."/>
            <person name="Qin X."/>
            <person name="Sutton G.G."/>
            <person name="Venter E."/>
            <person name="Walenz B.P."/>
            <person name="Wallis J.W."/>
            <person name="Worley K.C."/>
            <person name="Yang S.-P."/>
            <person name="Jones S.M."/>
            <person name="Marra M.A."/>
            <person name="Rocchi M."/>
            <person name="Schein J.E."/>
            <person name="Baertsch R."/>
            <person name="Clarke L."/>
            <person name="Csuros M."/>
            <person name="Glasscock J."/>
            <person name="Harris R.A."/>
            <person name="Havlak P."/>
            <person name="Jackson A.R."/>
            <person name="Jiang H."/>
            <person name="Liu Y."/>
            <person name="Messina D.N."/>
            <person name="Shen Y."/>
            <person name="Song H.X.-Z."/>
            <person name="Wylie T."/>
            <person name="Zhang L."/>
            <person name="Birney E."/>
            <person name="Han K."/>
            <person name="Konkel M.K."/>
            <person name="Lee J."/>
            <person name="Smit A.F.A."/>
            <person name="Ullmer B."/>
            <person name="Wang H."/>
            <person name="Xing J."/>
            <person name="Burhans R."/>
            <person name="Cheng Z."/>
            <person name="Karro J.E."/>
            <person name="Ma J."/>
            <person name="Raney B."/>
            <person name="She X."/>
            <person name="Cox M.J."/>
            <person name="Demuth J.P."/>
            <person name="Dumas L.J."/>
            <person name="Han S.-G."/>
            <person name="Hopkins J."/>
            <person name="Karimpour-Fard A."/>
            <person name="Kim Y.H."/>
            <person name="Pollack J.R."/>
            <person name="Vinar T."/>
            <person name="Addo-Quaye C."/>
            <person name="Degenhardt J."/>
            <person name="Denby A."/>
            <person name="Hubisz M.J."/>
            <person name="Indap A."/>
            <person name="Kosiol C."/>
            <person name="Lahn B.T."/>
            <person name="Lawson H.A."/>
            <person name="Marklein A."/>
            <person name="Nielsen R."/>
            <person name="Vallender E.J."/>
            <person name="Clark A.G."/>
            <person name="Ferguson B."/>
            <person name="Hernandez R.D."/>
            <person name="Hirani K."/>
            <person name="Kehrer-Sawatzki H."/>
            <person name="Kolb J."/>
            <person name="Patil S."/>
            <person name="Pu L.-L."/>
            <person name="Ren Y."/>
            <person name="Smith D.G."/>
            <person name="Wheeler D.A."/>
            <person name="Schenck I."/>
            <person name="Ball E.V."/>
            <person name="Chen R."/>
            <person name="Cooper D.N."/>
            <person name="Giardine B."/>
            <person name="Hsu F."/>
            <person name="Kent W.J."/>
            <person name="Lesk A."/>
            <person name="Nelson D.L."/>
            <person name="O'brien W.E."/>
            <person name="Pruefer K."/>
            <person name="Stenson P.D."/>
            <person name="Wallace J.C."/>
            <person name="Ke H."/>
            <person name="Liu X.-M."/>
            <person name="Wang P."/>
            <person name="Xiang A.P."/>
            <person name="Yang F."/>
            <person name="Barber G.P."/>
            <person name="Haussler D."/>
            <person name="Karolchik D."/>
            <person name="Kern A.D."/>
            <person name="Kuhn R.M."/>
            <person name="Smith K.E."/>
            <person name="Zwieg A.S."/>
        </authorList>
    </citation>
    <scope>NUCLEOTIDE SEQUENCE [LARGE SCALE GENOMIC DNA]</scope>
    <source>
        <strain evidence="2">17573</strain>
    </source>
</reference>
<reference evidence="1" key="4">
    <citation type="submission" date="2025-09" db="UniProtKB">
        <authorList>
            <consortium name="Ensembl"/>
        </authorList>
    </citation>
    <scope>IDENTIFICATION</scope>
    <source>
        <strain evidence="1">17573</strain>
    </source>
</reference>
<evidence type="ECO:0000313" key="2">
    <source>
        <dbReference type="Proteomes" id="UP000006718"/>
    </source>
</evidence>
<dbReference type="AlphaFoldDB" id="A0A5F7ZC14"/>
<proteinExistence type="predicted"/>
<protein>
    <submittedName>
        <fullName evidence="1">Uncharacterized protein</fullName>
    </submittedName>
</protein>
<dbReference type="OMA" id="ITSHWVP"/>
<accession>A0A5F7ZC14</accession>
<organism evidence="1 2">
    <name type="scientific">Macaca mulatta</name>
    <name type="common">Rhesus macaque</name>
    <dbReference type="NCBI Taxonomy" id="9544"/>
    <lineage>
        <taxon>Eukaryota</taxon>
        <taxon>Metazoa</taxon>
        <taxon>Chordata</taxon>
        <taxon>Craniata</taxon>
        <taxon>Vertebrata</taxon>
        <taxon>Euteleostomi</taxon>
        <taxon>Mammalia</taxon>
        <taxon>Eutheria</taxon>
        <taxon>Euarchontoglires</taxon>
        <taxon>Primates</taxon>
        <taxon>Haplorrhini</taxon>
        <taxon>Catarrhini</taxon>
        <taxon>Cercopithecidae</taxon>
        <taxon>Cercopithecinae</taxon>
        <taxon>Macaca</taxon>
    </lineage>
</organism>
<sequence length="102" mass="11868">KHTRDRTIYKRERFTGVTVPYGWGGLTIIAEGKEDQVTSYVNGRRQRESLCRQTPVFKTIGILLRLIHYHRKSEGKTRPYNSITSHWVSPQQVRIVGVTIQD</sequence>
<keyword evidence="2" id="KW-1185">Reference proteome</keyword>
<dbReference type="Ensembl" id="ENSMMUT00000103814.1">
    <property type="protein sequence ID" value="ENSMMUP00000062178.1"/>
    <property type="gene ID" value="ENSMMUG00000058668.1"/>
</dbReference>
<dbReference type="InParanoid" id="A0A5F7ZC14"/>
<reference evidence="1" key="3">
    <citation type="submission" date="2025-08" db="UniProtKB">
        <authorList>
            <consortium name="Ensembl"/>
        </authorList>
    </citation>
    <scope>IDENTIFICATION</scope>
    <source>
        <strain evidence="1">17573</strain>
    </source>
</reference>
<dbReference type="GeneTree" id="ENSGT00910000147472"/>
<name>A0A5F7ZC14_MACMU</name>
<dbReference type="VEuPathDB" id="HostDB:ENSMMUG00000058668"/>
<evidence type="ECO:0000313" key="1">
    <source>
        <dbReference type="Ensembl" id="ENSMMUP00000062178.1"/>
    </source>
</evidence>
<reference evidence="1" key="2">
    <citation type="submission" date="2019-01" db="EMBL/GenBank/DDBJ databases">
        <authorList>
            <person name="Graves T."/>
            <person name="Eichler E.E."/>
            <person name="Wilson R.K."/>
        </authorList>
    </citation>
    <scope>NUCLEOTIDE SEQUENCE [LARGE SCALE GENOMIC DNA]</scope>
    <source>
        <strain evidence="1">17573</strain>
    </source>
</reference>
<dbReference type="Proteomes" id="UP000006718">
    <property type="component" value="Chromosome 2"/>
</dbReference>